<organism evidence="1">
    <name type="scientific">Siphoviridae sp. ctqzz19</name>
    <dbReference type="NCBI Taxonomy" id="2825682"/>
    <lineage>
        <taxon>Viruses</taxon>
        <taxon>Duplodnaviria</taxon>
        <taxon>Heunggongvirae</taxon>
        <taxon>Uroviricota</taxon>
        <taxon>Caudoviricetes</taxon>
    </lineage>
</organism>
<reference evidence="1" key="1">
    <citation type="journal article" date="2021" name="Proc. Natl. Acad. Sci. U.S.A.">
        <title>A Catalog of Tens of Thousands of Viruses from Human Metagenomes Reveals Hidden Associations with Chronic Diseases.</title>
        <authorList>
            <person name="Tisza M.J."/>
            <person name="Buck C.B."/>
        </authorList>
    </citation>
    <scope>NUCLEOTIDE SEQUENCE</scope>
    <source>
        <strain evidence="1">Ctqzz19</strain>
    </source>
</reference>
<proteinExistence type="predicted"/>
<name>A0A8S5U2C6_9CAUD</name>
<sequence>MVEEVMHYCRNFFISGTRVSNIFHIKGGKIVESLPFIDNQFVWITGSTLNDGIYQMPITDLFDEEFNGEIIGLKPPKAFLSLVDEITKWQDKYSDTVKSPYQSESFNGYSYSKKSGTDASGVNWQSQFKKQLSKWRKI</sequence>
<protein>
    <submittedName>
        <fullName evidence="1">Uncharacterized protein</fullName>
    </submittedName>
</protein>
<accession>A0A8S5U2C6</accession>
<dbReference type="EMBL" id="BK015988">
    <property type="protein sequence ID" value="DAF88611.1"/>
    <property type="molecule type" value="Genomic_DNA"/>
</dbReference>
<evidence type="ECO:0000313" key="1">
    <source>
        <dbReference type="EMBL" id="DAF88611.1"/>
    </source>
</evidence>